<feature type="compositionally biased region" description="Basic residues" evidence="2">
    <location>
        <begin position="528"/>
        <end position="538"/>
    </location>
</feature>
<dbReference type="SUPFAM" id="SSF56112">
    <property type="entry name" value="Protein kinase-like (PK-like)"/>
    <property type="match status" value="1"/>
</dbReference>
<dbReference type="InterPro" id="IPR011009">
    <property type="entry name" value="Kinase-like_dom_sf"/>
</dbReference>
<dbReference type="Pfam" id="PF00069">
    <property type="entry name" value="Pkinase"/>
    <property type="match status" value="1"/>
</dbReference>
<dbReference type="EC" id="2.7.11.1" evidence="1"/>
<dbReference type="InterPro" id="IPR000719">
    <property type="entry name" value="Prot_kinase_dom"/>
</dbReference>
<feature type="domain" description="Protein kinase" evidence="3">
    <location>
        <begin position="103"/>
        <end position="394"/>
    </location>
</feature>
<name>A0A8W8I8M6_MAGGI</name>
<sequence>MRKPTFVSTDLIGRYNFVFSNDQSKLTIENSLAQVFELPDITLSVLPASSLLNIYSKVQKRTMPRGKAGTSAAAKKPRAPKGPKLPAPFASGTILQDLKKKQWKLGNEVGKGGFGLIYLASEDANSPVPSTAEHVIKIEPLSNGPLFCELHFYQRVSKPDMIDDWVKNKKMKYLGVPKYIAHGTHQRDKENFRFMVMPRFGSDLQKIFEGCGKHFAKETVLALGLRMIDALEYLHENGYVHADIKASNILLGFSNQQQLQDQVFLVDYGLALKYSPDGSHKQYKEDPRKAHDGTIEFTSTDAHKGVAPSRRGDMEILAFCMLQWLCGKLPWEDKLLDKDYVANSKIKYMKNIPSLMKACFPNGESQDEISTFLTMVSKLGYDEKPNYTKYKEVFKGGLKKLGVKDEWKLSLPISGPANKRGLKRKSEGGAECSTPKKTAVEKVRGTPKAAAASGSRQGTPKLAAKRRQGTPQGGKGRGTPKVPVSVQSPVNGKAVKSPQKLKSPTKVKTVKSPVKSPAKGTRLSKPSTTRRKVKRSKAPKVDACVQTSPC</sequence>
<dbReference type="Gene3D" id="1.10.510.10">
    <property type="entry name" value="Transferase(Phosphotransferase) domain 1"/>
    <property type="match status" value="1"/>
</dbReference>
<accession>A0A8W8I8M6</accession>
<evidence type="ECO:0000313" key="5">
    <source>
        <dbReference type="Proteomes" id="UP000005408"/>
    </source>
</evidence>
<reference evidence="4" key="1">
    <citation type="submission" date="2022-08" db="UniProtKB">
        <authorList>
            <consortium name="EnsemblMetazoa"/>
        </authorList>
    </citation>
    <scope>IDENTIFICATION</scope>
    <source>
        <strain evidence="4">05x7-T-G4-1.051#20</strain>
    </source>
</reference>
<proteinExistence type="predicted"/>
<dbReference type="Proteomes" id="UP000005408">
    <property type="component" value="Unassembled WGS sequence"/>
</dbReference>
<feature type="region of interest" description="Disordered" evidence="2">
    <location>
        <begin position="414"/>
        <end position="550"/>
    </location>
</feature>
<evidence type="ECO:0000256" key="1">
    <source>
        <dbReference type="ARBA" id="ARBA00012513"/>
    </source>
</evidence>
<dbReference type="PROSITE" id="PS50011">
    <property type="entry name" value="PROTEIN_KINASE_DOM"/>
    <property type="match status" value="1"/>
</dbReference>
<feature type="region of interest" description="Disordered" evidence="2">
    <location>
        <begin position="63"/>
        <end position="86"/>
    </location>
</feature>
<evidence type="ECO:0000313" key="4">
    <source>
        <dbReference type="EnsemblMetazoa" id="G13098.2:cds"/>
    </source>
</evidence>
<dbReference type="InterPro" id="IPR008271">
    <property type="entry name" value="Ser/Thr_kinase_AS"/>
</dbReference>
<dbReference type="InterPro" id="IPR050235">
    <property type="entry name" value="CK1_Ser-Thr_kinase"/>
</dbReference>
<dbReference type="EnsemblMetazoa" id="G13098.2">
    <property type="protein sequence ID" value="G13098.2:cds"/>
    <property type="gene ID" value="G13098"/>
</dbReference>
<organism evidence="4 5">
    <name type="scientific">Magallana gigas</name>
    <name type="common">Pacific oyster</name>
    <name type="synonym">Crassostrea gigas</name>
    <dbReference type="NCBI Taxonomy" id="29159"/>
    <lineage>
        <taxon>Eukaryota</taxon>
        <taxon>Metazoa</taxon>
        <taxon>Spiralia</taxon>
        <taxon>Lophotrochozoa</taxon>
        <taxon>Mollusca</taxon>
        <taxon>Bivalvia</taxon>
        <taxon>Autobranchia</taxon>
        <taxon>Pteriomorphia</taxon>
        <taxon>Ostreida</taxon>
        <taxon>Ostreoidea</taxon>
        <taxon>Ostreidae</taxon>
        <taxon>Magallana</taxon>
    </lineage>
</organism>
<dbReference type="SMART" id="SM00220">
    <property type="entry name" value="S_TKc"/>
    <property type="match status" value="1"/>
</dbReference>
<dbReference type="CDD" id="cd14015">
    <property type="entry name" value="STKc_VRK"/>
    <property type="match status" value="1"/>
</dbReference>
<dbReference type="GO" id="GO:0004674">
    <property type="term" value="F:protein serine/threonine kinase activity"/>
    <property type="evidence" value="ECO:0007669"/>
    <property type="project" value="UniProtKB-EC"/>
</dbReference>
<dbReference type="PROSITE" id="PS00108">
    <property type="entry name" value="PROTEIN_KINASE_ST"/>
    <property type="match status" value="1"/>
</dbReference>
<dbReference type="PANTHER" id="PTHR11909">
    <property type="entry name" value="CASEIN KINASE-RELATED"/>
    <property type="match status" value="1"/>
</dbReference>
<dbReference type="AlphaFoldDB" id="A0A8W8I8M6"/>
<evidence type="ECO:0000256" key="2">
    <source>
        <dbReference type="SAM" id="MobiDB-lite"/>
    </source>
</evidence>
<keyword evidence="5" id="KW-1185">Reference proteome</keyword>
<dbReference type="GO" id="GO:0005524">
    <property type="term" value="F:ATP binding"/>
    <property type="evidence" value="ECO:0007669"/>
    <property type="project" value="InterPro"/>
</dbReference>
<evidence type="ECO:0000259" key="3">
    <source>
        <dbReference type="PROSITE" id="PS50011"/>
    </source>
</evidence>
<protein>
    <recommendedName>
        <fullName evidence="1">non-specific serine/threonine protein kinase</fullName>
        <ecNumber evidence="1">2.7.11.1</ecNumber>
    </recommendedName>
</protein>